<dbReference type="InterPro" id="IPR007232">
    <property type="entry name" value="Rad52_Rad59_Rad22"/>
</dbReference>
<feature type="compositionally biased region" description="Gly residues" evidence="5">
    <location>
        <begin position="835"/>
        <end position="851"/>
    </location>
</feature>
<dbReference type="AlphaFoldDB" id="A0AAN6JQW8"/>
<dbReference type="InterPro" id="IPR004585">
    <property type="entry name" value="DNA_recomb/repair_Rad52"/>
</dbReference>
<dbReference type="NCBIfam" id="TIGR00607">
    <property type="entry name" value="rad52"/>
    <property type="match status" value="1"/>
</dbReference>
<keyword evidence="2" id="KW-0227">DNA damage</keyword>
<protein>
    <submittedName>
        <fullName evidence="6">DNA repair protein rad52</fullName>
    </submittedName>
</protein>
<dbReference type="GO" id="GO:0006312">
    <property type="term" value="P:mitotic recombination"/>
    <property type="evidence" value="ECO:0007669"/>
    <property type="project" value="TreeGrafter"/>
</dbReference>
<feature type="compositionally biased region" description="Polar residues" evidence="5">
    <location>
        <begin position="348"/>
        <end position="367"/>
    </location>
</feature>
<feature type="region of interest" description="Disordered" evidence="5">
    <location>
        <begin position="77"/>
        <end position="115"/>
    </location>
</feature>
<comment type="similarity">
    <text evidence="1">Belongs to the RAD52 family.</text>
</comment>
<feature type="compositionally biased region" description="Polar residues" evidence="5">
    <location>
        <begin position="737"/>
        <end position="750"/>
    </location>
</feature>
<dbReference type="Proteomes" id="UP001176521">
    <property type="component" value="Unassembled WGS sequence"/>
</dbReference>
<organism evidence="6 7">
    <name type="scientific">Tilletia horrida</name>
    <dbReference type="NCBI Taxonomy" id="155126"/>
    <lineage>
        <taxon>Eukaryota</taxon>
        <taxon>Fungi</taxon>
        <taxon>Dikarya</taxon>
        <taxon>Basidiomycota</taxon>
        <taxon>Ustilaginomycotina</taxon>
        <taxon>Exobasidiomycetes</taxon>
        <taxon>Tilletiales</taxon>
        <taxon>Tilletiaceae</taxon>
        <taxon>Tilletia</taxon>
    </lineage>
</organism>
<feature type="compositionally biased region" description="Low complexity" evidence="5">
    <location>
        <begin position="77"/>
        <end position="94"/>
    </location>
</feature>
<feature type="region of interest" description="Disordered" evidence="5">
    <location>
        <begin position="418"/>
        <end position="451"/>
    </location>
</feature>
<evidence type="ECO:0000256" key="4">
    <source>
        <dbReference type="ARBA" id="ARBA00023204"/>
    </source>
</evidence>
<sequence>MAAAEFGAALLADFDRRIDLEAARRLRPSPFPFGARGPGAFGGGADAVVPAPARTRDLPAPSYFMLNVMAGMDPATASATAAPPPAQAAGSSIAAEEREPKAINASSRHPANTAAAAAPDFKLASAAISRQDRTAFAAESSTMAQKRRLLDESAGLECSYMGVGSGAGAWDAGSEETARRVATLQARLQQRLGPEYVSTRAGPSGGPKVSYIEGWKAIDLANEVFGFNGWSSSIVSIDVDYLEENPETGRVNVAVSVTVRVTLRDGTFHEDVGYGSMDNSKSRAAALEKSKKEAVTDALKRTLRTFGRVLGNCLYDKQFLRDVSKVSLPPIKFDPSKLHRRPEFAQTMAGSSSGPSVTAADRSTTMETDMAAPPISAGAPGGGNATVPPRSKTISAISHQPAPAPASVAACQSGPYAQSLAPARPMPPPNRSRTVGTGPAANTHDPDTVMSEALPVSNQGTAAVTGPTADRPTLANTATNAQAQASANVTNANSSVSSSQKVRLAEQRKVEAQKRLARTKSLHATSGANGNPTTSANTSTAAADTSSSSGGPSAVAASPAKGVPVRLELPTFGPQIRSAKTEQQAAANGAGKAAAAAPTTSTPFGPRFVKAVAPPVEPEDSAIFFGGGGDASLEESDSLDRELAELEMQQQEHEERLREQEERERDKERHRAAAAAVPAERGPSVGRFTGLTPNSAQLLRSGTTSLSAAAGGGAGPLSSTPSTARKHSLCGPLQPRRPNSNVADTSSNVTADGGGNRSSISTTGVAQKTTTTTTTGGIENVGLAERMSGIGSGVGKVRGVGVGLGLSSSSGSSSGAVHGFAPASSALRSAVNPPGFGGSKRPGEGPGGGGSEADLASKRMRR</sequence>
<feature type="region of interest" description="Disordered" evidence="5">
    <location>
        <begin position="579"/>
        <end position="608"/>
    </location>
</feature>
<dbReference type="InterPro" id="IPR041247">
    <property type="entry name" value="Rad52_fam"/>
</dbReference>
<evidence type="ECO:0000256" key="1">
    <source>
        <dbReference type="ARBA" id="ARBA00006638"/>
    </source>
</evidence>
<feature type="compositionally biased region" description="Low complexity" evidence="5">
    <location>
        <begin position="485"/>
        <end position="500"/>
    </location>
</feature>
<dbReference type="GO" id="GO:0045002">
    <property type="term" value="P:double-strand break repair via single-strand annealing"/>
    <property type="evidence" value="ECO:0007669"/>
    <property type="project" value="InterPro"/>
</dbReference>
<feature type="compositionally biased region" description="Low complexity" evidence="5">
    <location>
        <begin position="528"/>
        <end position="560"/>
    </location>
</feature>
<feature type="region of interest" description="Disordered" evidence="5">
    <location>
        <begin position="826"/>
        <end position="862"/>
    </location>
</feature>
<keyword evidence="7" id="KW-1185">Reference proteome</keyword>
<keyword evidence="4" id="KW-0234">DNA repair</keyword>
<evidence type="ECO:0000256" key="2">
    <source>
        <dbReference type="ARBA" id="ARBA00022763"/>
    </source>
</evidence>
<evidence type="ECO:0000313" key="7">
    <source>
        <dbReference type="Proteomes" id="UP001176521"/>
    </source>
</evidence>
<reference evidence="6" key="1">
    <citation type="journal article" date="2023" name="PhytoFront">
        <title>Draft Genome Resources of Seven Strains of Tilletia horrida, Causal Agent of Kernel Smut of Rice.</title>
        <authorList>
            <person name="Khanal S."/>
            <person name="Antony Babu S."/>
            <person name="Zhou X.G."/>
        </authorList>
    </citation>
    <scope>NUCLEOTIDE SEQUENCE</scope>
    <source>
        <strain evidence="6">TX3</strain>
    </source>
</reference>
<feature type="compositionally biased region" description="Basic and acidic residues" evidence="5">
    <location>
        <begin position="334"/>
        <end position="343"/>
    </location>
</feature>
<dbReference type="Pfam" id="PF04098">
    <property type="entry name" value="Rad52_Rad22"/>
    <property type="match status" value="1"/>
</dbReference>
<feature type="compositionally biased region" description="Basic and acidic residues" evidence="5">
    <location>
        <begin position="503"/>
        <end position="514"/>
    </location>
</feature>
<dbReference type="GO" id="GO:0000730">
    <property type="term" value="P:DNA recombinase assembly"/>
    <property type="evidence" value="ECO:0007669"/>
    <property type="project" value="InterPro"/>
</dbReference>
<feature type="compositionally biased region" description="Polar residues" evidence="5">
    <location>
        <begin position="691"/>
        <end position="700"/>
    </location>
</feature>
<evidence type="ECO:0000256" key="5">
    <source>
        <dbReference type="SAM" id="MobiDB-lite"/>
    </source>
</evidence>
<name>A0AAN6JQW8_9BASI</name>
<feature type="compositionally biased region" description="Low complexity" evidence="5">
    <location>
        <begin position="585"/>
        <end position="597"/>
    </location>
</feature>
<comment type="caution">
    <text evidence="6">The sequence shown here is derived from an EMBL/GenBank/DDBJ whole genome shotgun (WGS) entry which is preliminary data.</text>
</comment>
<evidence type="ECO:0000313" key="6">
    <source>
        <dbReference type="EMBL" id="KAK0530932.1"/>
    </source>
</evidence>
<proteinExistence type="inferred from homology"/>
<evidence type="ECO:0000256" key="3">
    <source>
        <dbReference type="ARBA" id="ARBA00023172"/>
    </source>
</evidence>
<dbReference type="EMBL" id="JAPDMQ010000200">
    <property type="protein sequence ID" value="KAK0530932.1"/>
    <property type="molecule type" value="Genomic_DNA"/>
</dbReference>
<dbReference type="InterPro" id="IPR042525">
    <property type="entry name" value="Rad52_Rad59_Rad22_sf"/>
</dbReference>
<dbReference type="FunFam" id="3.30.390.80:FF:000001">
    <property type="entry name" value="DNA repair protein RAD52 homolog"/>
    <property type="match status" value="1"/>
</dbReference>
<dbReference type="PANTHER" id="PTHR12132:SF1">
    <property type="entry name" value="DNA REPAIR PROTEIN RAD52 HOMOLOG"/>
    <property type="match status" value="1"/>
</dbReference>
<dbReference type="GO" id="GO:0003697">
    <property type="term" value="F:single-stranded DNA binding"/>
    <property type="evidence" value="ECO:0007669"/>
    <property type="project" value="UniProtKB-ARBA"/>
</dbReference>
<dbReference type="GO" id="GO:0005634">
    <property type="term" value="C:nucleus"/>
    <property type="evidence" value="ECO:0007669"/>
    <property type="project" value="InterPro"/>
</dbReference>
<feature type="region of interest" description="Disordered" evidence="5">
    <location>
        <begin position="331"/>
        <end position="391"/>
    </location>
</feature>
<dbReference type="PANTHER" id="PTHR12132">
    <property type="entry name" value="DNA REPAIR AND RECOMBINATION PROTEIN RAD52, RAD59"/>
    <property type="match status" value="1"/>
</dbReference>
<keyword evidence="3" id="KW-0233">DNA recombination</keyword>
<feature type="compositionally biased region" description="Polar residues" evidence="5">
    <location>
        <begin position="757"/>
        <end position="768"/>
    </location>
</feature>
<feature type="compositionally biased region" description="Basic and acidic residues" evidence="5">
    <location>
        <begin position="647"/>
        <end position="671"/>
    </location>
</feature>
<feature type="region of interest" description="Disordered" evidence="5">
    <location>
        <begin position="647"/>
        <end position="780"/>
    </location>
</feature>
<accession>A0AAN6JQW8</accession>
<dbReference type="SUPFAM" id="SSF54768">
    <property type="entry name" value="dsRNA-binding domain-like"/>
    <property type="match status" value="1"/>
</dbReference>
<gene>
    <name evidence="6" type="primary">RAD52</name>
    <name evidence="6" type="ORF">OC842_003767</name>
</gene>
<dbReference type="Gene3D" id="3.30.390.80">
    <property type="entry name" value="DNA repair protein Rad52/59/22"/>
    <property type="match status" value="1"/>
</dbReference>
<feature type="region of interest" description="Disordered" evidence="5">
    <location>
        <begin position="485"/>
        <end position="562"/>
    </location>
</feature>